<name>A0AAW1P8B9_9CHLO</name>
<evidence type="ECO:0000256" key="1">
    <source>
        <dbReference type="SAM" id="MobiDB-lite"/>
    </source>
</evidence>
<sequence>MPAKLTSSGTVVIKDVGKNSLQDSLGVSVKLTAKQTTKGITYLFTATDSTIKNLRAVLGPQLSLAKPLRTDFCVLEGALGYDVSKQALTTALTANRKTNGKEMELKAAWAELTGHWTLAALLKPHKAHKLTATVNPHTGASTASYAWDWRTWTFTPTVALNTKVQGSRIARPSIALTLEREYVGLNFSQGSSDASSKPGTKVTTFTDSRTGQEVAVKEKPAVPAGQLPAGVDDDVKDRLKKLDAAYEAEFAKLGKRHPNGVESLSYKK</sequence>
<keyword evidence="3" id="KW-1185">Reference proteome</keyword>
<gene>
    <name evidence="2" type="ORF">WJX73_004226</name>
</gene>
<evidence type="ECO:0000313" key="3">
    <source>
        <dbReference type="Proteomes" id="UP001465755"/>
    </source>
</evidence>
<evidence type="ECO:0000313" key="2">
    <source>
        <dbReference type="EMBL" id="KAK9804029.1"/>
    </source>
</evidence>
<dbReference type="Proteomes" id="UP001465755">
    <property type="component" value="Unassembled WGS sequence"/>
</dbReference>
<dbReference type="EMBL" id="JALJOQ010000054">
    <property type="protein sequence ID" value="KAK9804029.1"/>
    <property type="molecule type" value="Genomic_DNA"/>
</dbReference>
<reference evidence="2 3" key="1">
    <citation type="journal article" date="2024" name="Nat. Commun.">
        <title>Phylogenomics reveals the evolutionary origins of lichenization in chlorophyte algae.</title>
        <authorList>
            <person name="Puginier C."/>
            <person name="Libourel C."/>
            <person name="Otte J."/>
            <person name="Skaloud P."/>
            <person name="Haon M."/>
            <person name="Grisel S."/>
            <person name="Petersen M."/>
            <person name="Berrin J.G."/>
            <person name="Delaux P.M."/>
            <person name="Dal Grande F."/>
            <person name="Keller J."/>
        </authorList>
    </citation>
    <scope>NUCLEOTIDE SEQUENCE [LARGE SCALE GENOMIC DNA]</scope>
    <source>
        <strain evidence="2 3">SAG 2036</strain>
    </source>
</reference>
<feature type="region of interest" description="Disordered" evidence="1">
    <location>
        <begin position="189"/>
        <end position="232"/>
    </location>
</feature>
<accession>A0AAW1P8B9</accession>
<proteinExistence type="predicted"/>
<comment type="caution">
    <text evidence="2">The sequence shown here is derived from an EMBL/GenBank/DDBJ whole genome shotgun (WGS) entry which is preliminary data.</text>
</comment>
<feature type="compositionally biased region" description="Polar residues" evidence="1">
    <location>
        <begin position="189"/>
        <end position="211"/>
    </location>
</feature>
<dbReference type="AlphaFoldDB" id="A0AAW1P8B9"/>
<organism evidence="2 3">
    <name type="scientific">Symbiochloris irregularis</name>
    <dbReference type="NCBI Taxonomy" id="706552"/>
    <lineage>
        <taxon>Eukaryota</taxon>
        <taxon>Viridiplantae</taxon>
        <taxon>Chlorophyta</taxon>
        <taxon>core chlorophytes</taxon>
        <taxon>Trebouxiophyceae</taxon>
        <taxon>Trebouxiales</taxon>
        <taxon>Trebouxiaceae</taxon>
        <taxon>Symbiochloris</taxon>
    </lineage>
</organism>
<protein>
    <submittedName>
        <fullName evidence="2">Uncharacterized protein</fullName>
    </submittedName>
</protein>